<keyword evidence="1" id="KW-0175">Coiled coil</keyword>
<dbReference type="Proteomes" id="UP000297295">
    <property type="component" value="Unassembled WGS sequence"/>
</dbReference>
<sequence length="261" mass="30092">MKRPLLDVIFASEKRKNVLFLLQEGPQEMESLLKSLDTTRHSLLPQVRILEEHHLVDHSQDSYELTITGKLMIDRMNPLVGTIDLFDTDVDYWGSHDFGFIPPPLLNWLHEIIPCEVVSNTSPTEVYNPNKNVVEKAKHSKLQNSVTTFLFPNFASILADFNKNGVKMCLIVSEELLSKIKNEMEEVKNLLNNGLNEVFLYPKEMNFASFGTNDFCFMMRTLTKKGDYDLKYLMACNTSAIKWGNELFEYYLKDSIPINKV</sequence>
<dbReference type="EMBL" id="PGGK01000007">
    <property type="protein sequence ID" value="TGC08897.1"/>
    <property type="molecule type" value="Genomic_DNA"/>
</dbReference>
<reference evidence="4 5" key="1">
    <citation type="submission" date="2017-11" db="EMBL/GenBank/DDBJ databases">
        <title>Isolation and Characterization of Methanogenic Archaea from Saline Meromictic Lake at Siberia.</title>
        <authorList>
            <person name="Shen Y."/>
            <person name="Huang H.-H."/>
            <person name="Lai M.-C."/>
            <person name="Chen S.-C."/>
        </authorList>
    </citation>
    <scope>NUCLEOTIDE SEQUENCE [LARGE SCALE GENOMIC DNA]</scope>
    <source>
        <strain evidence="4 5">SY-01</strain>
    </source>
</reference>
<proteinExistence type="predicted"/>
<evidence type="ECO:0000313" key="5">
    <source>
        <dbReference type="Proteomes" id="UP000297295"/>
    </source>
</evidence>
<dbReference type="Pfam" id="PF25213">
    <property type="entry name" value="HVO_A0261_N"/>
    <property type="match status" value="1"/>
</dbReference>
<dbReference type="InterPro" id="IPR013561">
    <property type="entry name" value="FilR1_middle_dom"/>
</dbReference>
<protein>
    <submittedName>
        <fullName evidence="4">Transcriptional regulator</fullName>
    </submittedName>
</protein>
<comment type="caution">
    <text evidence="4">The sequence shown here is derived from an EMBL/GenBank/DDBJ whole genome shotgun (WGS) entry which is preliminary data.</text>
</comment>
<evidence type="ECO:0000259" key="3">
    <source>
        <dbReference type="Pfam" id="PF25213"/>
    </source>
</evidence>
<accession>A0A4E0PWF9</accession>
<keyword evidence="5" id="KW-1185">Reference proteome</keyword>
<dbReference type="Pfam" id="PF08350">
    <property type="entry name" value="FilR1_middle"/>
    <property type="match status" value="1"/>
</dbReference>
<feature type="coiled-coil region" evidence="1">
    <location>
        <begin position="170"/>
        <end position="197"/>
    </location>
</feature>
<dbReference type="InterPro" id="IPR016490">
    <property type="entry name" value="Tscrpt_reg_HTH_AF0396-typ3"/>
</dbReference>
<gene>
    <name evidence="4" type="ORF">CUN85_07630</name>
</gene>
<dbReference type="AlphaFoldDB" id="A0A4E0PWF9"/>
<dbReference type="InterPro" id="IPR036390">
    <property type="entry name" value="WH_DNA-bd_sf"/>
</dbReference>
<name>A0A4E0PWF9_9EURY</name>
<evidence type="ECO:0000313" key="4">
    <source>
        <dbReference type="EMBL" id="TGC08897.1"/>
    </source>
</evidence>
<evidence type="ECO:0000256" key="1">
    <source>
        <dbReference type="SAM" id="Coils"/>
    </source>
</evidence>
<dbReference type="PIRSF" id="PIRSF006692">
    <property type="entry name" value="TF_HTH_AF0396_prd"/>
    <property type="match status" value="1"/>
</dbReference>
<feature type="domain" description="HVO-A0261-like N-terminal" evidence="3">
    <location>
        <begin position="9"/>
        <end position="84"/>
    </location>
</feature>
<evidence type="ECO:0000259" key="2">
    <source>
        <dbReference type="Pfam" id="PF08350"/>
    </source>
</evidence>
<dbReference type="InterPro" id="IPR057527">
    <property type="entry name" value="HVO_A0261-like_N"/>
</dbReference>
<dbReference type="SUPFAM" id="SSF46785">
    <property type="entry name" value="Winged helix' DNA-binding domain"/>
    <property type="match status" value="1"/>
</dbReference>
<dbReference type="Gene3D" id="1.10.10.10">
    <property type="entry name" value="Winged helix-like DNA-binding domain superfamily/Winged helix DNA-binding domain"/>
    <property type="match status" value="1"/>
</dbReference>
<feature type="domain" description="Methanogenesis regulatory protein FilR1 middle" evidence="2">
    <location>
        <begin position="127"/>
        <end position="253"/>
    </location>
</feature>
<dbReference type="OrthoDB" id="11410at2157"/>
<dbReference type="RefSeq" id="WP_135389724.1">
    <property type="nucleotide sequence ID" value="NZ_PGGK01000007.1"/>
</dbReference>
<dbReference type="InterPro" id="IPR036388">
    <property type="entry name" value="WH-like_DNA-bd_sf"/>
</dbReference>
<organism evidence="4 5">
    <name type="scientific">Methanolobus halotolerans</name>
    <dbReference type="NCBI Taxonomy" id="2052935"/>
    <lineage>
        <taxon>Archaea</taxon>
        <taxon>Methanobacteriati</taxon>
        <taxon>Methanobacteriota</taxon>
        <taxon>Stenosarchaea group</taxon>
        <taxon>Methanomicrobia</taxon>
        <taxon>Methanosarcinales</taxon>
        <taxon>Methanosarcinaceae</taxon>
        <taxon>Methanolobus</taxon>
    </lineage>
</organism>